<comment type="caution">
    <text evidence="1">The sequence shown here is derived from an EMBL/GenBank/DDBJ whole genome shotgun (WGS) entry which is preliminary data.</text>
</comment>
<protein>
    <submittedName>
        <fullName evidence="1">Uncharacterized protein</fullName>
    </submittedName>
</protein>
<reference evidence="1 2" key="1">
    <citation type="submission" date="2023-07" db="EMBL/GenBank/DDBJ databases">
        <title>Genomic Encyclopedia of Type Strains, Phase IV (KMG-IV): sequencing the most valuable type-strain genomes for metagenomic binning, comparative biology and taxonomic classification.</title>
        <authorList>
            <person name="Goeker M."/>
        </authorList>
    </citation>
    <scope>NUCLEOTIDE SEQUENCE [LARGE SCALE GENOMIC DNA]</scope>
    <source>
        <strain evidence="1 2">DSM 3770</strain>
    </source>
</reference>
<proteinExistence type="predicted"/>
<organism evidence="1 2">
    <name type="scientific">Xanthobacter agilis</name>
    <dbReference type="NCBI Taxonomy" id="47492"/>
    <lineage>
        <taxon>Bacteria</taxon>
        <taxon>Pseudomonadati</taxon>
        <taxon>Pseudomonadota</taxon>
        <taxon>Alphaproteobacteria</taxon>
        <taxon>Hyphomicrobiales</taxon>
        <taxon>Xanthobacteraceae</taxon>
        <taxon>Xanthobacter</taxon>
    </lineage>
</organism>
<evidence type="ECO:0000313" key="2">
    <source>
        <dbReference type="Proteomes" id="UP001241747"/>
    </source>
</evidence>
<dbReference type="Proteomes" id="UP001241747">
    <property type="component" value="Unassembled WGS sequence"/>
</dbReference>
<sequence length="63" mass="7147">MDDLERKAVFLSTLHHLRQTIGAEPDEFASMLVETAMLLAPQLFNMGEDDEDDMPEPATEVRQ</sequence>
<dbReference type="RefSeq" id="WP_237347709.1">
    <property type="nucleotide sequence ID" value="NZ_JABWGX010000048.1"/>
</dbReference>
<evidence type="ECO:0000313" key="1">
    <source>
        <dbReference type="EMBL" id="MDQ0505955.1"/>
    </source>
</evidence>
<dbReference type="EMBL" id="JAUSVY010000006">
    <property type="protein sequence ID" value="MDQ0505955.1"/>
    <property type="molecule type" value="Genomic_DNA"/>
</dbReference>
<accession>A0ABU0LFN7</accession>
<gene>
    <name evidence="1" type="ORF">QOZ94_002759</name>
</gene>
<keyword evidence="2" id="KW-1185">Reference proteome</keyword>
<name>A0ABU0LFN7_XANAG</name>